<comment type="caution">
    <text evidence="1">The sequence shown here is derived from an EMBL/GenBank/DDBJ whole genome shotgun (WGS) entry which is preliminary data.</text>
</comment>
<proteinExistence type="predicted"/>
<evidence type="ECO:0000313" key="1">
    <source>
        <dbReference type="EMBL" id="MFC5344273.1"/>
    </source>
</evidence>
<dbReference type="Proteomes" id="UP001596152">
    <property type="component" value="Unassembled WGS sequence"/>
</dbReference>
<accession>A0ABW0FVI2</accession>
<evidence type="ECO:0008006" key="3">
    <source>
        <dbReference type="Google" id="ProtNLM"/>
    </source>
</evidence>
<reference evidence="2" key="1">
    <citation type="journal article" date="2019" name="Int. J. Syst. Evol. Microbiol.">
        <title>The Global Catalogue of Microorganisms (GCM) 10K type strain sequencing project: providing services to taxonomists for standard genome sequencing and annotation.</title>
        <authorList>
            <consortium name="The Broad Institute Genomics Platform"/>
            <consortium name="The Broad Institute Genome Sequencing Center for Infectious Disease"/>
            <person name="Wu L."/>
            <person name="Ma J."/>
        </authorList>
    </citation>
    <scope>NUCLEOTIDE SEQUENCE [LARGE SCALE GENOMIC DNA]</scope>
    <source>
        <strain evidence="2">JCM 12125</strain>
    </source>
</reference>
<dbReference type="EMBL" id="JBHSLF010000019">
    <property type="protein sequence ID" value="MFC5344273.1"/>
    <property type="molecule type" value="Genomic_DNA"/>
</dbReference>
<dbReference type="RefSeq" id="WP_374037592.1">
    <property type="nucleotide sequence ID" value="NZ_CP169082.1"/>
</dbReference>
<evidence type="ECO:0000313" key="2">
    <source>
        <dbReference type="Proteomes" id="UP001596152"/>
    </source>
</evidence>
<gene>
    <name evidence="1" type="ORF">ACFPIE_10125</name>
</gene>
<protein>
    <recommendedName>
        <fullName evidence="3">Homeodomain-like domain-containing protein</fullName>
    </recommendedName>
</protein>
<sequence>MTQTQSTEPPVEIWLKIRDAYRAGATAPVLAERYGISLRTLRRRIAQFEWRRQDDVLERRRAAARAVGDEMLEVMSDEGAEEFGLLFEPRPHILRRFAFRKASEEAAMGRPQQSLAWIRVLERMDRCGDRAEAEGELFRDVDHLRAAYLRRLDALGDTPPPSTS</sequence>
<organism evidence="1 2">
    <name type="scientific">Brevundimonas staleyi</name>
    <dbReference type="NCBI Taxonomy" id="74326"/>
    <lineage>
        <taxon>Bacteria</taxon>
        <taxon>Pseudomonadati</taxon>
        <taxon>Pseudomonadota</taxon>
        <taxon>Alphaproteobacteria</taxon>
        <taxon>Caulobacterales</taxon>
        <taxon>Caulobacteraceae</taxon>
        <taxon>Brevundimonas</taxon>
    </lineage>
</organism>
<name>A0ABW0FVI2_9CAUL</name>
<keyword evidence="2" id="KW-1185">Reference proteome</keyword>